<feature type="non-terminal residue" evidence="2">
    <location>
        <position position="1"/>
    </location>
</feature>
<sequence length="106" mass="11890">GSVHFNYWKMSEKRLRRRVAKPLGFWEKRNDPDASSSPLTESDGISDGDERNTQVQPLQQPLVVPAAANPSPYSALIIHEELVEFSDIEEEDECREVVSPPMPAAV</sequence>
<evidence type="ECO:0000313" key="3">
    <source>
        <dbReference type="Proteomes" id="UP001432322"/>
    </source>
</evidence>
<dbReference type="AlphaFoldDB" id="A0AAV5V407"/>
<dbReference type="Proteomes" id="UP001432322">
    <property type="component" value="Unassembled WGS sequence"/>
</dbReference>
<name>A0AAV5V407_9BILA</name>
<reference evidence="2" key="1">
    <citation type="submission" date="2023-10" db="EMBL/GenBank/DDBJ databases">
        <title>Genome assembly of Pristionchus species.</title>
        <authorList>
            <person name="Yoshida K."/>
            <person name="Sommer R.J."/>
        </authorList>
    </citation>
    <scope>NUCLEOTIDE SEQUENCE</scope>
    <source>
        <strain evidence="2">RS5133</strain>
    </source>
</reference>
<accession>A0AAV5V407</accession>
<keyword evidence="3" id="KW-1185">Reference proteome</keyword>
<comment type="caution">
    <text evidence="2">The sequence shown here is derived from an EMBL/GenBank/DDBJ whole genome shotgun (WGS) entry which is preliminary data.</text>
</comment>
<feature type="compositionally biased region" description="Low complexity" evidence="1">
    <location>
        <begin position="54"/>
        <end position="65"/>
    </location>
</feature>
<evidence type="ECO:0000313" key="2">
    <source>
        <dbReference type="EMBL" id="GMT13088.1"/>
    </source>
</evidence>
<gene>
    <name evidence="2" type="ORF">PFISCL1PPCAC_4385</name>
</gene>
<proteinExistence type="predicted"/>
<evidence type="ECO:0000256" key="1">
    <source>
        <dbReference type="SAM" id="MobiDB-lite"/>
    </source>
</evidence>
<dbReference type="EMBL" id="BTSY01000002">
    <property type="protein sequence ID" value="GMT13088.1"/>
    <property type="molecule type" value="Genomic_DNA"/>
</dbReference>
<feature type="region of interest" description="Disordered" evidence="1">
    <location>
        <begin position="26"/>
        <end position="65"/>
    </location>
</feature>
<protein>
    <submittedName>
        <fullName evidence="2">Uncharacterized protein</fullName>
    </submittedName>
</protein>
<feature type="non-terminal residue" evidence="2">
    <location>
        <position position="106"/>
    </location>
</feature>
<organism evidence="2 3">
    <name type="scientific">Pristionchus fissidentatus</name>
    <dbReference type="NCBI Taxonomy" id="1538716"/>
    <lineage>
        <taxon>Eukaryota</taxon>
        <taxon>Metazoa</taxon>
        <taxon>Ecdysozoa</taxon>
        <taxon>Nematoda</taxon>
        <taxon>Chromadorea</taxon>
        <taxon>Rhabditida</taxon>
        <taxon>Rhabditina</taxon>
        <taxon>Diplogasteromorpha</taxon>
        <taxon>Diplogasteroidea</taxon>
        <taxon>Neodiplogasteridae</taxon>
        <taxon>Pristionchus</taxon>
    </lineage>
</organism>